<dbReference type="RefSeq" id="WP_283173048.1">
    <property type="nucleotide sequence ID" value="NZ_JAPNOA010000019.1"/>
</dbReference>
<dbReference type="PANTHER" id="PTHR43133">
    <property type="entry name" value="RNA POLYMERASE ECF-TYPE SIGMA FACTO"/>
    <property type="match status" value="1"/>
</dbReference>
<dbReference type="Gene3D" id="1.10.10.10">
    <property type="entry name" value="Winged helix-like DNA-binding domain superfamily/Winged helix DNA-binding domain"/>
    <property type="match status" value="1"/>
</dbReference>
<dbReference type="InterPro" id="IPR039425">
    <property type="entry name" value="RNA_pol_sigma-70-like"/>
</dbReference>
<evidence type="ECO:0000256" key="2">
    <source>
        <dbReference type="ARBA" id="ARBA00023015"/>
    </source>
</evidence>
<evidence type="ECO:0000256" key="5">
    <source>
        <dbReference type="ARBA" id="ARBA00023163"/>
    </source>
</evidence>
<dbReference type="GO" id="GO:0016987">
    <property type="term" value="F:sigma factor activity"/>
    <property type="evidence" value="ECO:0007669"/>
    <property type="project" value="UniProtKB-KW"/>
</dbReference>
<dbReference type="Pfam" id="PF08281">
    <property type="entry name" value="Sigma70_r4_2"/>
    <property type="match status" value="1"/>
</dbReference>
<dbReference type="NCBIfam" id="TIGR02943">
    <property type="entry name" value="Sig70_famx1"/>
    <property type="match status" value="1"/>
</dbReference>
<feature type="domain" description="RNA polymerase sigma factor 70 region 4 type 2" evidence="7">
    <location>
        <begin position="133"/>
        <end position="183"/>
    </location>
</feature>
<keyword evidence="5" id="KW-0804">Transcription</keyword>
<dbReference type="InterPro" id="IPR013324">
    <property type="entry name" value="RNA_pol_sigma_r3/r4-like"/>
</dbReference>
<keyword evidence="2" id="KW-0805">Transcription regulation</keyword>
<dbReference type="AlphaFoldDB" id="A0A9X3EID7"/>
<dbReference type="InterPro" id="IPR013249">
    <property type="entry name" value="RNA_pol_sigma70_r4_t2"/>
</dbReference>
<reference evidence="8" key="1">
    <citation type="submission" date="2022-11" db="EMBL/GenBank/DDBJ databases">
        <title>Parathalassolutuus dongxingensis gen. nov., sp. nov., a novel member of family Oceanospirillaceae isolated from a coastal shrimp pond in Guangxi, China.</title>
        <authorList>
            <person name="Chen H."/>
        </authorList>
    </citation>
    <scope>NUCLEOTIDE SEQUENCE</scope>
    <source>
        <strain evidence="8">G-43</strain>
    </source>
</reference>
<keyword evidence="9" id="KW-1185">Reference proteome</keyword>
<dbReference type="Gene3D" id="1.10.1740.10">
    <property type="match status" value="1"/>
</dbReference>
<accession>A0A9X3EID7</accession>
<dbReference type="GO" id="GO:0003677">
    <property type="term" value="F:DNA binding"/>
    <property type="evidence" value="ECO:0007669"/>
    <property type="project" value="UniProtKB-KW"/>
</dbReference>
<evidence type="ECO:0000256" key="3">
    <source>
        <dbReference type="ARBA" id="ARBA00023082"/>
    </source>
</evidence>
<dbReference type="Proteomes" id="UP001150830">
    <property type="component" value="Unassembled WGS sequence"/>
</dbReference>
<keyword evidence="3" id="KW-0731">Sigma factor</keyword>
<comment type="similarity">
    <text evidence="1">Belongs to the sigma-70 factor family. ECF subfamily.</text>
</comment>
<dbReference type="InterPro" id="IPR013325">
    <property type="entry name" value="RNA_pol_sigma_r2"/>
</dbReference>
<dbReference type="Pfam" id="PF04542">
    <property type="entry name" value="Sigma70_r2"/>
    <property type="match status" value="1"/>
</dbReference>
<evidence type="ECO:0000313" key="9">
    <source>
        <dbReference type="Proteomes" id="UP001150830"/>
    </source>
</evidence>
<keyword evidence="4" id="KW-0238">DNA-binding</keyword>
<dbReference type="SUPFAM" id="SSF88946">
    <property type="entry name" value="Sigma2 domain of RNA polymerase sigma factors"/>
    <property type="match status" value="1"/>
</dbReference>
<evidence type="ECO:0000259" key="6">
    <source>
        <dbReference type="Pfam" id="PF04542"/>
    </source>
</evidence>
<evidence type="ECO:0000256" key="4">
    <source>
        <dbReference type="ARBA" id="ARBA00023125"/>
    </source>
</evidence>
<proteinExistence type="inferred from homology"/>
<evidence type="ECO:0000259" key="7">
    <source>
        <dbReference type="Pfam" id="PF08281"/>
    </source>
</evidence>
<sequence>MTDQPSSPLNDSAFLQDLRNQMLKFARLQLKDEHQAEDVVQEALAGALRNAEAFARRSALRTWVFAILKHKIADSLRGQYRQAAVFDDSACNIGEDGDDQLFDERGHWQADERPQHWSTPQSLVHNRQFWAVFDACLNRLPAAQARVFMMREFLELESAEICAAAEVSTSNLNVLLYRARLQLRECLENHWFAEPQGKSR</sequence>
<name>A0A9X3EID7_9GAMM</name>
<feature type="domain" description="RNA polymerase sigma-70 region 2" evidence="6">
    <location>
        <begin position="16"/>
        <end position="81"/>
    </location>
</feature>
<evidence type="ECO:0000313" key="8">
    <source>
        <dbReference type="EMBL" id="MCY0964831.1"/>
    </source>
</evidence>
<dbReference type="EMBL" id="JAPNOA010000019">
    <property type="protein sequence ID" value="MCY0964831.1"/>
    <property type="molecule type" value="Genomic_DNA"/>
</dbReference>
<gene>
    <name evidence="8" type="ORF">OUO13_06510</name>
</gene>
<dbReference type="GO" id="GO:0006352">
    <property type="term" value="P:DNA-templated transcription initiation"/>
    <property type="evidence" value="ECO:0007669"/>
    <property type="project" value="InterPro"/>
</dbReference>
<dbReference type="InterPro" id="IPR036388">
    <property type="entry name" value="WH-like_DNA-bd_sf"/>
</dbReference>
<evidence type="ECO:0000256" key="1">
    <source>
        <dbReference type="ARBA" id="ARBA00010641"/>
    </source>
</evidence>
<dbReference type="NCBIfam" id="TIGR02937">
    <property type="entry name" value="sigma70-ECF"/>
    <property type="match status" value="1"/>
</dbReference>
<dbReference type="InterPro" id="IPR007627">
    <property type="entry name" value="RNA_pol_sigma70_r2"/>
</dbReference>
<protein>
    <submittedName>
        <fullName evidence="8">Sigma-70 family RNA polymerase sigma factor</fullName>
    </submittedName>
</protein>
<dbReference type="InterPro" id="IPR014284">
    <property type="entry name" value="RNA_pol_sigma-70_dom"/>
</dbReference>
<dbReference type="CDD" id="cd06171">
    <property type="entry name" value="Sigma70_r4"/>
    <property type="match status" value="1"/>
</dbReference>
<dbReference type="PANTHER" id="PTHR43133:SF8">
    <property type="entry name" value="RNA POLYMERASE SIGMA FACTOR HI_1459-RELATED"/>
    <property type="match status" value="1"/>
</dbReference>
<comment type="caution">
    <text evidence="8">The sequence shown here is derived from an EMBL/GenBank/DDBJ whole genome shotgun (WGS) entry which is preliminary data.</text>
</comment>
<organism evidence="8 9">
    <name type="scientific">Parathalassolituus penaei</name>
    <dbReference type="NCBI Taxonomy" id="2997323"/>
    <lineage>
        <taxon>Bacteria</taxon>
        <taxon>Pseudomonadati</taxon>
        <taxon>Pseudomonadota</taxon>
        <taxon>Gammaproteobacteria</taxon>
        <taxon>Oceanospirillales</taxon>
        <taxon>Oceanospirillaceae</taxon>
        <taxon>Parathalassolituus</taxon>
    </lineage>
</organism>
<dbReference type="InterPro" id="IPR014289">
    <property type="entry name" value="RNA_pol_sigma-24-rel"/>
</dbReference>
<dbReference type="SUPFAM" id="SSF88659">
    <property type="entry name" value="Sigma3 and sigma4 domains of RNA polymerase sigma factors"/>
    <property type="match status" value="1"/>
</dbReference>